<keyword evidence="5" id="KW-0378">Hydrolase</keyword>
<dbReference type="PANTHER" id="PTHR12469">
    <property type="entry name" value="PROTEIN EMI5 HOMOLOG, MITOCHONDRIAL"/>
    <property type="match status" value="1"/>
</dbReference>
<reference evidence="5" key="1">
    <citation type="submission" date="2019-10" db="EMBL/GenBank/DDBJ databases">
        <authorList>
            <person name="Nor Muhammad N."/>
        </authorList>
    </citation>
    <scope>NUCLEOTIDE SEQUENCE</scope>
</reference>
<dbReference type="PANTHER" id="PTHR12469:SF2">
    <property type="entry name" value="SUCCINATE DEHYDROGENASE ASSEMBLY FACTOR 2, MITOCHONDRIAL"/>
    <property type="match status" value="1"/>
</dbReference>
<dbReference type="Gene3D" id="1.10.150.250">
    <property type="entry name" value="Flavinator of succinate dehydrogenase"/>
    <property type="match status" value="1"/>
</dbReference>
<dbReference type="FunFam" id="1.10.150.250:FF:000004">
    <property type="entry name" value="Succinate dehydrogenase assembly factor 2, mitochondrial"/>
    <property type="match status" value="1"/>
</dbReference>
<dbReference type="InterPro" id="IPR028882">
    <property type="entry name" value="SDHAF2"/>
</dbReference>
<evidence type="ECO:0000256" key="3">
    <source>
        <dbReference type="HAMAP-Rule" id="MF_03057"/>
    </source>
</evidence>
<name>A0A5K1JU85_9APHY</name>
<evidence type="ECO:0000256" key="1">
    <source>
        <dbReference type="ARBA" id="ARBA00023128"/>
    </source>
</evidence>
<keyword evidence="1 3" id="KW-0496">Mitochondrion</keyword>
<keyword evidence="2 3" id="KW-0143">Chaperone</keyword>
<organism evidence="5">
    <name type="scientific">Ganoderma boninense</name>
    <dbReference type="NCBI Taxonomy" id="34458"/>
    <lineage>
        <taxon>Eukaryota</taxon>
        <taxon>Fungi</taxon>
        <taxon>Dikarya</taxon>
        <taxon>Basidiomycota</taxon>
        <taxon>Agaricomycotina</taxon>
        <taxon>Agaricomycetes</taxon>
        <taxon>Polyporales</taxon>
        <taxon>Polyporaceae</taxon>
        <taxon>Ganoderma</taxon>
    </lineage>
</organism>
<dbReference type="GO" id="GO:0016787">
    <property type="term" value="F:hydrolase activity"/>
    <property type="evidence" value="ECO:0007669"/>
    <property type="project" value="UniProtKB-KW"/>
</dbReference>
<dbReference type="GO" id="GO:0005759">
    <property type="term" value="C:mitochondrial matrix"/>
    <property type="evidence" value="ECO:0007669"/>
    <property type="project" value="UniProtKB-SubCell"/>
</dbReference>
<dbReference type="InterPro" id="IPR036714">
    <property type="entry name" value="SDH_sf"/>
</dbReference>
<dbReference type="Pfam" id="PF03937">
    <property type="entry name" value="Sdh5"/>
    <property type="match status" value="1"/>
</dbReference>
<proteinExistence type="inferred from homology"/>
<comment type="subunit">
    <text evidence="3">Interacts with the flavoprotein subunit within the SDH catalytic dimer.</text>
</comment>
<dbReference type="GO" id="GO:0006099">
    <property type="term" value="P:tricarboxylic acid cycle"/>
    <property type="evidence" value="ECO:0007669"/>
    <property type="project" value="TreeGrafter"/>
</dbReference>
<dbReference type="GO" id="GO:0006121">
    <property type="term" value="P:mitochondrial electron transport, succinate to ubiquinone"/>
    <property type="evidence" value="ECO:0007669"/>
    <property type="project" value="UniProtKB-UniRule"/>
</dbReference>
<gene>
    <name evidence="5" type="primary">Q4WJS6</name>
</gene>
<dbReference type="InterPro" id="IPR005631">
    <property type="entry name" value="SDH"/>
</dbReference>
<dbReference type="AlphaFoldDB" id="A0A5K1JU85"/>
<comment type="similarity">
    <text evidence="3">Belongs to the SDHAF2 family.</text>
</comment>
<evidence type="ECO:0000256" key="2">
    <source>
        <dbReference type="ARBA" id="ARBA00023186"/>
    </source>
</evidence>
<evidence type="ECO:0000313" key="5">
    <source>
        <dbReference type="EMBL" id="VWO95314.1"/>
    </source>
</evidence>
<comment type="subcellular location">
    <subcellularLocation>
        <location evidence="3">Mitochondrion matrix</location>
    </subcellularLocation>
</comment>
<protein>
    <recommendedName>
        <fullName evidence="3">Succinate dehydrogenase assembly factor 2, mitochondrial</fullName>
        <shortName evidence="3">SDH assembly factor 2</shortName>
        <shortName evidence="3">SDHAF2</shortName>
    </recommendedName>
</protein>
<comment type="function">
    <text evidence="3">Plays an essential role in the assembly of succinate dehydrogenase (SDH), an enzyme complex (also referred to as respiratory complex II) that is a component of both the tricarboxylic acid (TCA) cycle and the mitochondrial electron transport chain, and which couples the oxidation of succinate to fumarate with the reduction of ubiquinone (coenzyme Q) to ubiquinol. Required for flavinylation (covalent attachment of FAD) of the flavoprotein subunit of the SDH catalytic dimer.</text>
</comment>
<accession>A0A5K1JU85</accession>
<feature type="region of interest" description="Disordered" evidence="4">
    <location>
        <begin position="47"/>
        <end position="81"/>
    </location>
</feature>
<sequence length="173" mass="19503">MSAAMFTLATRRCLRSAATSSAWLASAWRTTVPNRTISTTARRAADPWLLPNMPGHLEKTTSPPDAPAPEPLPRPGESVEKMRARLVYQSRKRGTLESDLLLSTFARDHLGSMSEEELREFDKLMDEPDWDIYYWATGKKAPPARWEGSRVLAQLAQHVKNEGKVVRRMPDLS</sequence>
<dbReference type="EMBL" id="LR724703">
    <property type="protein sequence ID" value="VWO95314.1"/>
    <property type="molecule type" value="Genomic_DNA"/>
</dbReference>
<dbReference type="SUPFAM" id="SSF109910">
    <property type="entry name" value="YgfY-like"/>
    <property type="match status" value="1"/>
</dbReference>
<feature type="compositionally biased region" description="Pro residues" evidence="4">
    <location>
        <begin position="64"/>
        <end position="74"/>
    </location>
</feature>
<dbReference type="GO" id="GO:0034553">
    <property type="term" value="P:mitochondrial respiratory chain complex II assembly"/>
    <property type="evidence" value="ECO:0007669"/>
    <property type="project" value="TreeGrafter"/>
</dbReference>
<evidence type="ECO:0000256" key="4">
    <source>
        <dbReference type="SAM" id="MobiDB-lite"/>
    </source>
</evidence>
<dbReference type="HAMAP" id="MF_03057">
    <property type="entry name" value="SDHAF2"/>
    <property type="match status" value="1"/>
</dbReference>